<dbReference type="InterPro" id="IPR045310">
    <property type="entry name" value="Pcs60-like"/>
</dbReference>
<dbReference type="GO" id="GO:0044550">
    <property type="term" value="P:secondary metabolite biosynthetic process"/>
    <property type="evidence" value="ECO:0007669"/>
    <property type="project" value="TreeGrafter"/>
</dbReference>
<dbReference type="GO" id="GO:0043041">
    <property type="term" value="P:amino acid activation for nonribosomal peptide biosynthetic process"/>
    <property type="evidence" value="ECO:0007669"/>
    <property type="project" value="TreeGrafter"/>
</dbReference>
<evidence type="ECO:0000259" key="6">
    <source>
        <dbReference type="PROSITE" id="PS50075"/>
    </source>
</evidence>
<dbReference type="Gene3D" id="1.10.1200.10">
    <property type="entry name" value="ACP-like"/>
    <property type="match status" value="2"/>
</dbReference>
<keyword evidence="5" id="KW-0436">Ligase</keyword>
<gene>
    <name evidence="7" type="ORF">BRAD3257_1486</name>
</gene>
<evidence type="ECO:0000256" key="2">
    <source>
        <dbReference type="ARBA" id="ARBA00006432"/>
    </source>
</evidence>
<dbReference type="InterPro" id="IPR000873">
    <property type="entry name" value="AMP-dep_synth/lig_dom"/>
</dbReference>
<dbReference type="SUPFAM" id="SSF52777">
    <property type="entry name" value="CoA-dependent acyltransferases"/>
    <property type="match status" value="4"/>
</dbReference>
<accession>A0A2U3PU12</accession>
<dbReference type="InterPro" id="IPR042099">
    <property type="entry name" value="ANL_N_sf"/>
</dbReference>
<dbReference type="Pfam" id="PF00668">
    <property type="entry name" value="Condensation"/>
    <property type="match status" value="2"/>
</dbReference>
<reference evidence="7 8" key="1">
    <citation type="submission" date="2018-03" db="EMBL/GenBank/DDBJ databases">
        <authorList>
            <person name="Gully D."/>
        </authorList>
    </citation>
    <scope>NUCLEOTIDE SEQUENCE [LARGE SCALE GENOMIC DNA]</scope>
    <source>
        <strain evidence="7">ORS3257</strain>
    </source>
</reference>
<feature type="domain" description="Carrier" evidence="6">
    <location>
        <begin position="1605"/>
        <end position="1680"/>
    </location>
</feature>
<dbReference type="GO" id="GO:0031177">
    <property type="term" value="F:phosphopantetheine binding"/>
    <property type="evidence" value="ECO:0007669"/>
    <property type="project" value="InterPro"/>
</dbReference>
<dbReference type="InterPro" id="IPR036736">
    <property type="entry name" value="ACP-like_sf"/>
</dbReference>
<keyword evidence="3" id="KW-0596">Phosphopantetheine</keyword>
<dbReference type="Proteomes" id="UP000246085">
    <property type="component" value="Chromosome BRAD3257"/>
</dbReference>
<dbReference type="Pfam" id="PF00550">
    <property type="entry name" value="PP-binding"/>
    <property type="match status" value="2"/>
</dbReference>
<comment type="cofactor">
    <cofactor evidence="1">
        <name>pantetheine 4'-phosphate</name>
        <dbReference type="ChEBI" id="CHEBI:47942"/>
    </cofactor>
</comment>
<dbReference type="PANTHER" id="PTHR45527">
    <property type="entry name" value="NONRIBOSOMAL PEPTIDE SYNTHETASE"/>
    <property type="match status" value="1"/>
</dbReference>
<dbReference type="FunFam" id="1.10.1200.10:FF:000005">
    <property type="entry name" value="Nonribosomal peptide synthetase 1"/>
    <property type="match status" value="1"/>
</dbReference>
<dbReference type="InterPro" id="IPR025110">
    <property type="entry name" value="AMP-bd_C"/>
</dbReference>
<evidence type="ECO:0000256" key="1">
    <source>
        <dbReference type="ARBA" id="ARBA00001957"/>
    </source>
</evidence>
<sequence>MALSDIASGAEEGSAGTTAETQIFAHISGLLEFYARKTPAAPALLAPGRPVLSYGALDGSVRQLVRSLRELGIGPAGRIAVALPRGADSALALIAVASTCACVPVNPDLTADELQRYFSELKLTALVTRADMNSASRDVARALDIAVIDFVAGPIDDLGGCAFIAPTIGPANASGAARGDDDAFILLTSGTAARPKMVPLTHRNVCLSAYNAGHVLSLTSHDRLLNVLPLFHAHGLISGLLTALAAGSSVICTDGFDASSFFGWMRELQPTWYTAVPTIHRALLTAAEANPDRARPSSLRVIRSASASLAPPILQGLEATFGVPVLETYGMTEAASQIAANPFELRKVGSVGRAAGPEIAIMDERGRTLASGAHGEIMLRGPNMSRGYYNDDAATQAAFRNGWFRTGDLGYLDADGYLFIVGRIKDVINRGGQKISPLEVEEVLLSHPAVLEAGVFAVPHEKLGENVAAVVVLRPNSEATSDQLRQFARKRLAAYKIPSLIRSVPALPKGASGKVKRNALAGLIAETADAGETRLPRNALETQLAEIWAGLLELPQVGVDQDVFALGADSLAVTQMRSRLRERYHVDFSFEDIFDCSTVTALANRIETAASRRATALPAWRHDEDPDAPLSFQQQRMYLLSRLDPTRYNYNVVEVALLDGAVDVAALSASLAAVCSRHEALRSVFVERQGEPVQLVLSSPPRVERIKLKPCPAEKRPAIVRREAFKLAQHPFDLAREPPLKLALLSFDKNSHALVVNVHHLVTDGWSQRLFWEELAIHYAAARKKHPAALSAPAFQYRDFALWQQSWARTPAAKEQLEYWRAQLDGVTTLPLRTDRPRPQVWSGHGARHYLEFSKTLSSQLRALSQNQGVTPFMALLAVFQCLLFRHTSHEDVATGSLIANRNQIESERLIGLFANTLVLRNDFSGDPSFGEILRRVRQVTLDAYRNQDLPIEEVLRALQIARRSDGNPLFRIMFILQNASIEAARFRGLSTRRLEVDPKVARFDITLELVEADGRFAGFFEYATDLFDTATIEGMAAQFKTLLKAVVANPEQRISRLPLLTEAERRRLLAKGRGMPVNFTTRGNLSECFDRQAKKTPNAVAVSDGRASVSYRELARRSQAAARWLAREGVGAESVVALLAERGPDLLAAMIAVQRVGAAFLNLDPDQPPARLTTILGSSCARVLLTRRAQSAMVETLLEPLVERIQVAELEDVIAPGTSKPARTLRRAASSLAYLVYTSGSSGAPKGVMVEQHGLSNHLASLISELGLSARDVIAQTAPQSFVISVWQFLAGPMVGARVHVCGNAIVQDAILLAREIEREGITVLEIVPSLLRIILDRMDEVQVQRAFARLRLLISTGEPLPVDLCRAWFARCPRVPLINAYGASECSDDVSLHRLTKAPAIAATNVPIGAPLPNTQLYVLDASLQPQPIGVTGELCIGGAGVGRGYVNDPAQSRQRFLPDPFARQAGGRLYRTGDLARRRADGTIECLGRADHQVKVRGYRIELKEIENALAEHPNVRAGIVEPRREASGDIRLIAHIVAEPGSRSSASELREFLKGRLPAHAIPSAFLFLDRVPLNAHGKIDRSALLAPAQPETSGPDLPVAARRFTEKVLSDIWIDLLKVEDLGVTDNFFDLGGHSLLAGQAMARIARALGASLPIKTIFEAPTIEELARRVDEAVAAKPHKPAASVPRLAASGPPVLSIAQDQMLRIERNLPGLPLFNLPFAFRLQGPLDPAALAQAIDDVVRRHESLRTAFGWNGEAPESRIAALRTLGRIMTVETIGDGHPHNNKRRKALELRKINLLIQRETYVPIDITRAPLLRARLLRLHDDDHVLLLTLHHAVVDGWSIGVLFEELSSRYAALAGYPSVPLKSPPPAFSAVARWQRWWCDTDAARRQAADWTENLRGAGLLFDRESRPGPSTGHHPINLERELIGRLTAFAGRHNCTLFMCLLTGLKALLLARTGRTDIVVATAMANRAQPDTDRIIGPFENTVIVRTTITPDLSFAQALARIRQSVLDAHARQELPFNILADHLEREGIDPASLLQVYFTLQNPLRQPLDLPDLATASIGNVAREGQPVLPIDQTWLSLMLKERPTGITGSCNYKRELLEGRMVGEWMEDLVALLTAAVAQPNAPLGRLLARRAALSALHPDEYGFTRQSCE</sequence>
<dbReference type="Pfam" id="PF00501">
    <property type="entry name" value="AMP-binding"/>
    <property type="match status" value="2"/>
</dbReference>
<keyword evidence="4" id="KW-0597">Phosphoprotein</keyword>
<dbReference type="InterPro" id="IPR010071">
    <property type="entry name" value="AA_adenyl_dom"/>
</dbReference>
<dbReference type="CDD" id="cd19531">
    <property type="entry name" value="LCL_NRPS-like"/>
    <property type="match status" value="1"/>
</dbReference>
<dbReference type="SUPFAM" id="SSF56801">
    <property type="entry name" value="Acetyl-CoA synthetase-like"/>
    <property type="match status" value="2"/>
</dbReference>
<dbReference type="InterPro" id="IPR045851">
    <property type="entry name" value="AMP-bd_C_sf"/>
</dbReference>
<dbReference type="Gene3D" id="3.40.50.12780">
    <property type="entry name" value="N-terminal domain of ligase-like"/>
    <property type="match status" value="2"/>
</dbReference>
<name>A0A2U3PU12_9BRAD</name>
<dbReference type="InterPro" id="IPR020806">
    <property type="entry name" value="PKS_PP-bd"/>
</dbReference>
<evidence type="ECO:0000256" key="5">
    <source>
        <dbReference type="ARBA" id="ARBA00022598"/>
    </source>
</evidence>
<comment type="similarity">
    <text evidence="2">Belongs to the ATP-dependent AMP-binding enzyme family.</text>
</comment>
<dbReference type="InterPro" id="IPR001242">
    <property type="entry name" value="Condensation_dom"/>
</dbReference>
<evidence type="ECO:0000313" key="8">
    <source>
        <dbReference type="Proteomes" id="UP000246085"/>
    </source>
</evidence>
<dbReference type="GO" id="GO:0016874">
    <property type="term" value="F:ligase activity"/>
    <property type="evidence" value="ECO:0007669"/>
    <property type="project" value="UniProtKB-KW"/>
</dbReference>
<dbReference type="EMBL" id="LS398110">
    <property type="protein sequence ID" value="SPP92616.1"/>
    <property type="molecule type" value="Genomic_DNA"/>
</dbReference>
<dbReference type="PROSITE" id="PS00012">
    <property type="entry name" value="PHOSPHOPANTETHEINE"/>
    <property type="match status" value="1"/>
</dbReference>
<dbReference type="GO" id="GO:0005829">
    <property type="term" value="C:cytosol"/>
    <property type="evidence" value="ECO:0007669"/>
    <property type="project" value="TreeGrafter"/>
</dbReference>
<proteinExistence type="inferred from homology"/>
<dbReference type="FunFam" id="3.40.50.12780:FF:000012">
    <property type="entry name" value="Non-ribosomal peptide synthetase"/>
    <property type="match status" value="1"/>
</dbReference>
<dbReference type="PROSITE" id="PS00455">
    <property type="entry name" value="AMP_BINDING"/>
    <property type="match status" value="1"/>
</dbReference>
<dbReference type="Gene3D" id="3.30.559.10">
    <property type="entry name" value="Chloramphenicol acetyltransferase-like domain"/>
    <property type="match status" value="2"/>
</dbReference>
<dbReference type="SMART" id="SM00823">
    <property type="entry name" value="PKS_PP"/>
    <property type="match status" value="2"/>
</dbReference>
<dbReference type="InterPro" id="IPR023213">
    <property type="entry name" value="CAT-like_dom_sf"/>
</dbReference>
<dbReference type="PANTHER" id="PTHR45527:SF1">
    <property type="entry name" value="FATTY ACID SYNTHASE"/>
    <property type="match status" value="1"/>
</dbReference>
<dbReference type="InterPro" id="IPR009081">
    <property type="entry name" value="PP-bd_ACP"/>
</dbReference>
<evidence type="ECO:0000313" key="7">
    <source>
        <dbReference type="EMBL" id="SPP92616.1"/>
    </source>
</evidence>
<protein>
    <recommendedName>
        <fullName evidence="6">Carrier domain-containing protein</fullName>
    </recommendedName>
</protein>
<dbReference type="PROSITE" id="PS50075">
    <property type="entry name" value="CARRIER"/>
    <property type="match status" value="2"/>
</dbReference>
<dbReference type="SUPFAM" id="SSF47336">
    <property type="entry name" value="ACP-like"/>
    <property type="match status" value="2"/>
</dbReference>
<dbReference type="CDD" id="cd05930">
    <property type="entry name" value="A_NRPS"/>
    <property type="match status" value="1"/>
</dbReference>
<dbReference type="NCBIfam" id="TIGR01733">
    <property type="entry name" value="AA-adenyl-dom"/>
    <property type="match status" value="1"/>
</dbReference>
<dbReference type="FunFam" id="3.30.300.30:FF:000007">
    <property type="entry name" value="4-coumarate--CoA ligase 2"/>
    <property type="match status" value="1"/>
</dbReference>
<evidence type="ECO:0000256" key="3">
    <source>
        <dbReference type="ARBA" id="ARBA00022450"/>
    </source>
</evidence>
<organism evidence="7 8">
    <name type="scientific">Bradyrhizobium vignae</name>
    <dbReference type="NCBI Taxonomy" id="1549949"/>
    <lineage>
        <taxon>Bacteria</taxon>
        <taxon>Pseudomonadati</taxon>
        <taxon>Pseudomonadota</taxon>
        <taxon>Alphaproteobacteria</taxon>
        <taxon>Hyphomicrobiales</taxon>
        <taxon>Nitrobacteraceae</taxon>
        <taxon>Bradyrhizobium</taxon>
    </lineage>
</organism>
<dbReference type="Gene3D" id="3.30.559.30">
    <property type="entry name" value="Nonribosomal peptide synthetase, condensation domain"/>
    <property type="match status" value="2"/>
</dbReference>
<dbReference type="KEGG" id="bvz:BRAD3257_1486"/>
<dbReference type="RefSeq" id="WP_122401220.1">
    <property type="nucleotide sequence ID" value="NZ_LS398110.1"/>
</dbReference>
<evidence type="ECO:0000256" key="4">
    <source>
        <dbReference type="ARBA" id="ARBA00022553"/>
    </source>
</evidence>
<dbReference type="CDD" id="cd05926">
    <property type="entry name" value="FACL_fum10p_like"/>
    <property type="match status" value="1"/>
</dbReference>
<dbReference type="Gene3D" id="3.30.300.30">
    <property type="match status" value="2"/>
</dbReference>
<dbReference type="InterPro" id="IPR006162">
    <property type="entry name" value="Ppantetheine_attach_site"/>
</dbReference>
<dbReference type="Pfam" id="PF13193">
    <property type="entry name" value="AMP-binding_C"/>
    <property type="match status" value="2"/>
</dbReference>
<feature type="domain" description="Carrier" evidence="6">
    <location>
        <begin position="535"/>
        <end position="610"/>
    </location>
</feature>
<dbReference type="InterPro" id="IPR020845">
    <property type="entry name" value="AMP-binding_CS"/>
</dbReference>
<dbReference type="FunFam" id="2.30.38.10:FF:000001">
    <property type="entry name" value="Non-ribosomal peptide synthetase PvdI"/>
    <property type="match status" value="1"/>
</dbReference>